<dbReference type="Pfam" id="PF12520">
    <property type="entry name" value="DUF3723"/>
    <property type="match status" value="2"/>
</dbReference>
<dbReference type="HOGENOM" id="CLU_492592_0_0_1"/>
<reference evidence="3" key="1">
    <citation type="journal article" date="2014" name="BMC Genomics">
        <title>Genome characteristics reveal the impact of lichenization on lichen-forming fungus Endocarpon pusillum Hedwig (Verrucariales, Ascomycota).</title>
        <authorList>
            <person name="Wang Y.-Y."/>
            <person name="Liu B."/>
            <person name="Zhang X.-Y."/>
            <person name="Zhou Q.-M."/>
            <person name="Zhang T."/>
            <person name="Li H."/>
            <person name="Yu Y.-F."/>
            <person name="Zhang X.-L."/>
            <person name="Hao X.-Y."/>
            <person name="Wang M."/>
            <person name="Wang L."/>
            <person name="Wei J.-C."/>
        </authorList>
    </citation>
    <scope>NUCLEOTIDE SEQUENCE [LARGE SCALE GENOMIC DNA]</scope>
    <source>
        <strain evidence="3">Z07020 / HMAS-L-300199</strain>
    </source>
</reference>
<dbReference type="RefSeq" id="XP_007802416.1">
    <property type="nucleotide sequence ID" value="XM_007804225.1"/>
</dbReference>
<accession>U1G3T0</accession>
<dbReference type="GeneID" id="19241461"/>
<name>U1G3T0_ENDPU</name>
<evidence type="ECO:0000313" key="2">
    <source>
        <dbReference type="EMBL" id="ERF71962.1"/>
    </source>
</evidence>
<protein>
    <submittedName>
        <fullName evidence="2">Uncharacterized protein</fullName>
    </submittedName>
</protein>
<dbReference type="Proteomes" id="UP000019373">
    <property type="component" value="Unassembled WGS sequence"/>
</dbReference>
<evidence type="ECO:0000256" key="1">
    <source>
        <dbReference type="SAM" id="MobiDB-lite"/>
    </source>
</evidence>
<keyword evidence="3" id="KW-1185">Reference proteome</keyword>
<dbReference type="OrthoDB" id="4227485at2759"/>
<proteinExistence type="predicted"/>
<sequence>MRRARFLEQERRQEAERSIKYRGTARIKLDALHFPCEESREPDKNNVERLKNLFHGEGGCRRLDLRNHIPAFNSQPQLEAVTEAIEISTERLLEDARGGYPEPDFPPGYRRWKVDLYLKDLTQELEKTLIEEYSAEKEPDDGEIYSKIRKYQGYRGAGIPYFEKRWAGRGMRLSTTHTMFATRCQEENLCYVDDTIRDFWTKKIFREDREIFGAFNEQDRGDIWSRVLSASADRLIPSLFSFFEDINYLKNVAEGVKSRRASRTYTRRSITPTYGELQTTADQEVVGNPIHSTQPGTDSSATNNSNSISGSGKIPDHVTNSEEQIQAVEPQITRQSSDQGPDLRSVRMKYKIRDRGVWKVPHTPLVDPSDPSEARRVAIKYMRKRIHMFDTSFCMLTPQTYFEDVTADGTNTILLIPEWDIDTDNLPTSVSEERPDLQTNSEADPSIPELNPENGSKGEELFIREAPGAIQAAHTIATSLAFSPPSPQMAYQRAMTSHTRRYCWHQGFVSSALGIFKAPSYEKSIAVGRKLLKRRILSYKYTQGQSGDRDGDL</sequence>
<organism evidence="2 3">
    <name type="scientific">Endocarpon pusillum (strain Z07020 / HMAS-L-300199)</name>
    <name type="common">Lichen-forming fungus</name>
    <dbReference type="NCBI Taxonomy" id="1263415"/>
    <lineage>
        <taxon>Eukaryota</taxon>
        <taxon>Fungi</taxon>
        <taxon>Dikarya</taxon>
        <taxon>Ascomycota</taxon>
        <taxon>Pezizomycotina</taxon>
        <taxon>Eurotiomycetes</taxon>
        <taxon>Chaetothyriomycetidae</taxon>
        <taxon>Verrucariales</taxon>
        <taxon>Verrucariaceae</taxon>
        <taxon>Endocarpon</taxon>
    </lineage>
</organism>
<dbReference type="AlphaFoldDB" id="U1G3T0"/>
<feature type="compositionally biased region" description="Low complexity" evidence="1">
    <location>
        <begin position="296"/>
        <end position="312"/>
    </location>
</feature>
<feature type="region of interest" description="Disordered" evidence="1">
    <location>
        <begin position="424"/>
        <end position="456"/>
    </location>
</feature>
<dbReference type="InterPro" id="IPR022198">
    <property type="entry name" value="DUF3723"/>
</dbReference>
<evidence type="ECO:0000313" key="3">
    <source>
        <dbReference type="Proteomes" id="UP000019373"/>
    </source>
</evidence>
<gene>
    <name evidence="2" type="ORF">EPUS_06521</name>
</gene>
<dbReference type="eggNOG" id="ENOG502S0KD">
    <property type="taxonomic scope" value="Eukaryota"/>
</dbReference>
<feature type="region of interest" description="Disordered" evidence="1">
    <location>
        <begin position="272"/>
        <end position="317"/>
    </location>
</feature>
<dbReference type="EMBL" id="KE721157">
    <property type="protein sequence ID" value="ERF71962.1"/>
    <property type="molecule type" value="Genomic_DNA"/>
</dbReference>